<proteinExistence type="predicted"/>
<dbReference type="GO" id="GO:0016887">
    <property type="term" value="F:ATP hydrolysis activity"/>
    <property type="evidence" value="ECO:0007669"/>
    <property type="project" value="InterPro"/>
</dbReference>
<evidence type="ECO:0000313" key="13">
    <source>
        <dbReference type="EMBL" id="TXJ57613.1"/>
    </source>
</evidence>
<evidence type="ECO:0000313" key="24">
    <source>
        <dbReference type="Proteomes" id="UP000325002"/>
    </source>
</evidence>
<evidence type="ECO:0000256" key="1">
    <source>
        <dbReference type="ARBA" id="ARBA00022448"/>
    </source>
</evidence>
<accession>A0A5C8G6L1</accession>
<comment type="caution">
    <text evidence="13">The sequence shown here is derived from an EMBL/GenBank/DDBJ whole genome shotgun (WGS) entry which is preliminary data.</text>
</comment>
<evidence type="ECO:0000313" key="10">
    <source>
        <dbReference type="EMBL" id="TXJ41508.1"/>
    </source>
</evidence>
<evidence type="ECO:0000313" key="20">
    <source>
        <dbReference type="Proteomes" id="UP000324336"/>
    </source>
</evidence>
<name>A0A5C8G6L1_9SPIR</name>
<dbReference type="EMBL" id="SAYD01000003">
    <property type="protein sequence ID" value="TXJ41508.1"/>
    <property type="molecule type" value="Genomic_DNA"/>
</dbReference>
<reference evidence="13" key="2">
    <citation type="submission" date="2019-01" db="EMBL/GenBank/DDBJ databases">
        <authorList>
            <person name="Thorell K."/>
        </authorList>
    </citation>
    <scope>NUCLEOTIDE SEQUENCE</scope>
    <source>
        <strain evidence="6">513A</strain>
        <strain evidence="15">PC2022III</strain>
        <strain evidence="13">PC2777IV</strain>
        <strain evidence="14">PC3053II</strain>
        <strain evidence="11">PC3714II</strain>
        <strain evidence="12">PC3939II</strain>
        <strain evidence="10">PC3997IV</strain>
        <strain evidence="9">PC4580III</strain>
        <strain evidence="7">PC4597II</strain>
        <strain evidence="8">PC5538III-lc</strain>
        <strain evidence="5">W1</strain>
    </source>
</reference>
<dbReference type="Proteomes" id="UP000325116">
    <property type="component" value="Unassembled WGS sequence"/>
</dbReference>
<evidence type="ECO:0000313" key="5">
    <source>
        <dbReference type="EMBL" id="TXJ12628.1"/>
    </source>
</evidence>
<dbReference type="Proteomes" id="UP000322814">
    <property type="component" value="Unassembled WGS sequence"/>
</dbReference>
<dbReference type="Gene3D" id="3.40.50.300">
    <property type="entry name" value="P-loop containing nucleotide triphosphate hydrolases"/>
    <property type="match status" value="1"/>
</dbReference>
<keyword evidence="3 13" id="KW-0067">ATP-binding</keyword>
<dbReference type="EMBL" id="SAXX01000005">
    <property type="protein sequence ID" value="TXJ34253.1"/>
    <property type="molecule type" value="Genomic_DNA"/>
</dbReference>
<keyword evidence="2" id="KW-0547">Nucleotide-binding</keyword>
<evidence type="ECO:0000256" key="3">
    <source>
        <dbReference type="ARBA" id="ARBA00022840"/>
    </source>
</evidence>
<dbReference type="SMART" id="SM00382">
    <property type="entry name" value="AAA"/>
    <property type="match status" value="1"/>
</dbReference>
<dbReference type="Proteomes" id="UP000324707">
    <property type="component" value="Unassembled WGS sequence"/>
</dbReference>
<evidence type="ECO:0000313" key="21">
    <source>
        <dbReference type="Proteomes" id="UP000324574"/>
    </source>
</evidence>
<feature type="domain" description="ABC transporter" evidence="4">
    <location>
        <begin position="4"/>
        <end position="241"/>
    </location>
</feature>
<dbReference type="EMBL" id="SAYI01000005">
    <property type="protein sequence ID" value="TXJ58178.1"/>
    <property type="molecule type" value="Genomic_DNA"/>
</dbReference>
<dbReference type="SUPFAM" id="SSF52540">
    <property type="entry name" value="P-loop containing nucleoside triphosphate hydrolases"/>
    <property type="match status" value="1"/>
</dbReference>
<dbReference type="EMBL" id="SAYK01000002">
    <property type="protein sequence ID" value="TXJ61698.1"/>
    <property type="molecule type" value="Genomic_DNA"/>
</dbReference>
<dbReference type="EMBL" id="SAYA01000001">
    <property type="protein sequence ID" value="TXJ28483.1"/>
    <property type="molecule type" value="Genomic_DNA"/>
</dbReference>
<dbReference type="PANTHER" id="PTHR43023">
    <property type="entry name" value="PROTEIN TRIGALACTOSYLDIACYLGLYCEROL 3, CHLOROPLASTIC"/>
    <property type="match status" value="1"/>
</dbReference>
<dbReference type="EMBL" id="SAXU01000001">
    <property type="protein sequence ID" value="TXJ19995.1"/>
    <property type="molecule type" value="Genomic_DNA"/>
</dbReference>
<dbReference type="Proteomes" id="UP000325002">
    <property type="component" value="Unassembled WGS sequence"/>
</dbReference>
<evidence type="ECO:0000313" key="19">
    <source>
        <dbReference type="Proteomes" id="UP000322814"/>
    </source>
</evidence>
<dbReference type="Proteomes" id="UP000322327">
    <property type="component" value="Unassembled WGS sequence"/>
</dbReference>
<dbReference type="EMBL" id="SAYE01000007">
    <property type="protein sequence ID" value="TXJ51695.1"/>
    <property type="molecule type" value="Genomic_DNA"/>
</dbReference>
<evidence type="ECO:0000313" key="17">
    <source>
        <dbReference type="Proteomes" id="UP000322307"/>
    </source>
</evidence>
<dbReference type="PANTHER" id="PTHR43023:SF6">
    <property type="entry name" value="INTERMEMBRANE PHOSPHOLIPID TRANSPORT SYSTEM ATP-BINDING PROTEIN MLAF"/>
    <property type="match status" value="1"/>
</dbReference>
<dbReference type="EMBL" id="SAYG01000006">
    <property type="protein sequence ID" value="TXJ45607.1"/>
    <property type="molecule type" value="Genomic_DNA"/>
</dbReference>
<evidence type="ECO:0000313" key="11">
    <source>
        <dbReference type="EMBL" id="TXJ45607.1"/>
    </source>
</evidence>
<dbReference type="PROSITE" id="PS50893">
    <property type="entry name" value="ABC_TRANSPORTER_2"/>
    <property type="match status" value="1"/>
</dbReference>
<evidence type="ECO:0000313" key="23">
    <source>
        <dbReference type="Proteomes" id="UP000324707"/>
    </source>
</evidence>
<evidence type="ECO:0000259" key="4">
    <source>
        <dbReference type="PROSITE" id="PS50893"/>
    </source>
</evidence>
<dbReference type="AlphaFoldDB" id="A0A5C8G6L1"/>
<gene>
    <name evidence="13" type="ORF">EPJ67_02840</name>
    <name evidence="8" type="ORF">EPJ69_02830</name>
    <name evidence="11" type="ORF">EPJ70_04260</name>
    <name evidence="7" type="ORF">EPJ73_00570</name>
    <name evidence="15" type="ORF">EPJ74_00730</name>
    <name evidence="14" type="ORF">EPJ76_01635</name>
    <name evidence="9" type="ORF">EPJ78_01825</name>
    <name evidence="6" type="ORF">EPJ79_02215</name>
    <name evidence="5" type="ORF">EPJ80_03215</name>
    <name evidence="10" type="ORF">EPJ81_00640</name>
    <name evidence="12" type="ORF">EPJ84_02780</name>
</gene>
<dbReference type="EMBL" id="SAYB01000003">
    <property type="protein sequence ID" value="TXJ37483.1"/>
    <property type="molecule type" value="Genomic_DNA"/>
</dbReference>
<evidence type="ECO:0000313" key="12">
    <source>
        <dbReference type="EMBL" id="TXJ51695.1"/>
    </source>
</evidence>
<dbReference type="Proteomes" id="UP000324638">
    <property type="component" value="Unassembled WGS sequence"/>
</dbReference>
<evidence type="ECO:0000313" key="18">
    <source>
        <dbReference type="Proteomes" id="UP000322327"/>
    </source>
</evidence>
<evidence type="ECO:0000313" key="22">
    <source>
        <dbReference type="Proteomes" id="UP000324638"/>
    </source>
</evidence>
<dbReference type="InterPro" id="IPR027417">
    <property type="entry name" value="P-loop_NTPase"/>
</dbReference>
<dbReference type="EMBL" id="SAXT01000003">
    <property type="protein sequence ID" value="TXJ12628.1"/>
    <property type="molecule type" value="Genomic_DNA"/>
</dbReference>
<dbReference type="Pfam" id="PF00005">
    <property type="entry name" value="ABC_tran"/>
    <property type="match status" value="1"/>
</dbReference>
<dbReference type="CDD" id="cd03261">
    <property type="entry name" value="ABC_Org_Solvent_Resistant"/>
    <property type="match status" value="1"/>
</dbReference>
<evidence type="ECO:0000313" key="26">
    <source>
        <dbReference type="Proteomes" id="UP000325116"/>
    </source>
</evidence>
<evidence type="ECO:0000313" key="9">
    <source>
        <dbReference type="EMBL" id="TXJ37483.1"/>
    </source>
</evidence>
<evidence type="ECO:0000313" key="15">
    <source>
        <dbReference type="EMBL" id="TXJ61698.1"/>
    </source>
</evidence>
<dbReference type="Proteomes" id="UP000324336">
    <property type="component" value="Unassembled WGS sequence"/>
</dbReference>
<organism evidence="13 25">
    <name type="scientific">Brachyspira aalborgi</name>
    <dbReference type="NCBI Taxonomy" id="29522"/>
    <lineage>
        <taxon>Bacteria</taxon>
        <taxon>Pseudomonadati</taxon>
        <taxon>Spirochaetota</taxon>
        <taxon>Spirochaetia</taxon>
        <taxon>Brachyspirales</taxon>
        <taxon>Brachyspiraceae</taxon>
        <taxon>Brachyspira</taxon>
    </lineage>
</organism>
<dbReference type="Proteomes" id="UP000322307">
    <property type="component" value="Unassembled WGS sequence"/>
</dbReference>
<evidence type="ECO:0000313" key="8">
    <source>
        <dbReference type="EMBL" id="TXJ34253.1"/>
    </source>
</evidence>
<sequence length="260" mass="28897">MNIIEMKEVYKSFGSQIVLSGVNLIVNRGETLSIIGNSGCGKSVLIKHLIGLLQPDSGTIIVEGQDINKISDNELTEVRKKFAMVFQGAALFDSLNVYENVSFGLRRIKKDMPEDRIKIKVAEVLDMVGMPNIEKKMPSELSGGMKKRVGLARAIAMDPEILLYDEPTTGLDPIMSRIIDDLIIKMQNLLNVTSIVITHDMTSVFRMADRVVMLHNGKIIEGGAPERLHEIEEPHLKFFFMSSIAKKGEDIETIKPADAD</sequence>
<dbReference type="GO" id="GO:0005524">
    <property type="term" value="F:ATP binding"/>
    <property type="evidence" value="ECO:0007669"/>
    <property type="project" value="UniProtKB-KW"/>
</dbReference>
<dbReference type="GeneID" id="61065815"/>
<protein>
    <submittedName>
        <fullName evidence="13">ABC transporter ATP-binding protein</fullName>
    </submittedName>
</protein>
<dbReference type="PROSITE" id="PS00211">
    <property type="entry name" value="ABC_TRANSPORTER_1"/>
    <property type="match status" value="1"/>
</dbReference>
<dbReference type="InterPro" id="IPR003593">
    <property type="entry name" value="AAA+_ATPase"/>
</dbReference>
<dbReference type="OrthoDB" id="9805538at2"/>
<dbReference type="EMBL" id="SAYJ01000011">
    <property type="protein sequence ID" value="TXJ57613.1"/>
    <property type="molecule type" value="Genomic_DNA"/>
</dbReference>
<evidence type="ECO:0000313" key="16">
    <source>
        <dbReference type="Proteomes" id="UP000322188"/>
    </source>
</evidence>
<keyword evidence="1" id="KW-0813">Transport</keyword>
<reference evidence="16 17" key="1">
    <citation type="journal article" date="1992" name="Lakartidningen">
        <title>[Penicillin V and not amoxicillin is the first choice preparation in acute otitis].</title>
        <authorList>
            <person name="Kamme C."/>
            <person name="Lundgren K."/>
            <person name="Prellner K."/>
        </authorList>
    </citation>
    <scope>NUCLEOTIDE SEQUENCE [LARGE SCALE GENOMIC DNA]</scope>
    <source>
        <strain evidence="6 22">513A</strain>
        <strain evidence="15 16">PC2022III</strain>
        <strain evidence="13 25">PC2777IV</strain>
        <strain evidence="14 18">PC3053II</strain>
        <strain evidence="11 21">PC3714II</strain>
        <strain evidence="12 17">PC3939II</strain>
        <strain evidence="10 24">PC3997IV</strain>
        <strain evidence="9 19">PC4580III</strain>
        <strain evidence="7 20">PC4597II</strain>
        <strain evidence="8 23">PC5538III-lc</strain>
        <strain evidence="5 26">W1</strain>
    </source>
</reference>
<dbReference type="Proteomes" id="UP000325013">
    <property type="component" value="Unassembled WGS sequence"/>
</dbReference>
<dbReference type="InterPro" id="IPR003439">
    <property type="entry name" value="ABC_transporter-like_ATP-bd"/>
</dbReference>
<evidence type="ECO:0000313" key="25">
    <source>
        <dbReference type="Proteomes" id="UP000325013"/>
    </source>
</evidence>
<evidence type="ECO:0000313" key="7">
    <source>
        <dbReference type="EMBL" id="TXJ28483.1"/>
    </source>
</evidence>
<evidence type="ECO:0000256" key="2">
    <source>
        <dbReference type="ARBA" id="ARBA00022741"/>
    </source>
</evidence>
<dbReference type="Proteomes" id="UP000322188">
    <property type="component" value="Unassembled WGS sequence"/>
</dbReference>
<evidence type="ECO:0000313" key="6">
    <source>
        <dbReference type="EMBL" id="TXJ19995.1"/>
    </source>
</evidence>
<dbReference type="Proteomes" id="UP000324574">
    <property type="component" value="Unassembled WGS sequence"/>
</dbReference>
<evidence type="ECO:0000313" key="14">
    <source>
        <dbReference type="EMBL" id="TXJ58178.1"/>
    </source>
</evidence>
<dbReference type="RefSeq" id="WP_021957774.1">
    <property type="nucleotide sequence ID" value="NZ_CAUDFA010000017.1"/>
</dbReference>
<dbReference type="InterPro" id="IPR017871">
    <property type="entry name" value="ABC_transporter-like_CS"/>
</dbReference>